<reference evidence="6" key="1">
    <citation type="submission" date="2021-04" db="EMBL/GenBank/DDBJ databases">
        <authorList>
            <consortium name="Molecular Ecology Group"/>
        </authorList>
    </citation>
    <scope>NUCLEOTIDE SEQUENCE</scope>
</reference>
<evidence type="ECO:0000313" key="7">
    <source>
        <dbReference type="Proteomes" id="UP000678393"/>
    </source>
</evidence>
<dbReference type="Pfam" id="PF06398">
    <property type="entry name" value="Pex24p"/>
    <property type="match status" value="1"/>
</dbReference>
<comment type="subcellular location">
    <subcellularLocation>
        <location evidence="1">Cytoplasmic vesicle</location>
        <location evidence="1">Autophagosome membrane</location>
    </subcellularLocation>
</comment>
<organism evidence="6 7">
    <name type="scientific">Candidula unifasciata</name>
    <dbReference type="NCBI Taxonomy" id="100452"/>
    <lineage>
        <taxon>Eukaryota</taxon>
        <taxon>Metazoa</taxon>
        <taxon>Spiralia</taxon>
        <taxon>Lophotrochozoa</taxon>
        <taxon>Mollusca</taxon>
        <taxon>Gastropoda</taxon>
        <taxon>Heterobranchia</taxon>
        <taxon>Euthyneura</taxon>
        <taxon>Panpulmonata</taxon>
        <taxon>Eupulmonata</taxon>
        <taxon>Stylommatophora</taxon>
        <taxon>Helicina</taxon>
        <taxon>Helicoidea</taxon>
        <taxon>Geomitridae</taxon>
        <taxon>Candidula</taxon>
    </lineage>
</organism>
<evidence type="ECO:0000256" key="2">
    <source>
        <dbReference type="ARBA" id="ARBA00005966"/>
    </source>
</evidence>
<comment type="caution">
    <text evidence="6">The sequence shown here is derived from an EMBL/GenBank/DDBJ whole genome shotgun (WGS) entry which is preliminary data.</text>
</comment>
<dbReference type="Gene3D" id="2.30.29.30">
    <property type="entry name" value="Pleckstrin-homology domain (PH domain)/Phosphotyrosine-binding domain (PTB)"/>
    <property type="match status" value="1"/>
</dbReference>
<evidence type="ECO:0000256" key="1">
    <source>
        <dbReference type="ARBA" id="ARBA00004652"/>
    </source>
</evidence>
<sequence>SDSRRKFVKIAKHLREDVVKKLQDRNKREMHMFKDFEQAVKRSTWVKKVNMQMYLYGRKSRWIPCSVELEQGITNLSEGSLTVHYQQKRKQKNIQILLSEMICVKPSSDPDNACGFVVYTPATNMVYQPLMLKAASENEAIDWMGCLSAANAAAWGMNCSATPGAIWSCTFSGDVFISPASSACKSPSELCWGQHGGHMRLVETGPSGVTWALGFDKMPYVYNGGYGGAFSTGMSDMSENTQQIVDHHRVFVYENQKWFPVVGWCCKGVFQHDFHWLTEFGRSVEVKEEIKLPSSKCQWISEWTVDFSTPGGVDAHGWQYSSNLYGPFYPRQHLRSSYRRRRWVRHYKITVFGPWQAAGSLGLVDLSIQVDPLNSILDPVVLWAVGGNGDVLCRYGVTASNPKGQSWIHVATDLDKPFKSISVGGSYRVWGIAGDGSAWFRPGVGPYNHTGTCWLQVVPPPPGNFLLHQVSVGATSVWAVDTGDNLWRRENITPTFPEGTGWELVAGQVKRVSVGLRDQVWIIADAYFCKMKHGAGVIYRRVGITGAKPSGTDWEVVIGSGWSHVSVRGVSEVKQDDSLSVTEDENS</sequence>
<dbReference type="SMART" id="SM00706">
    <property type="entry name" value="TECPR"/>
    <property type="match status" value="5"/>
</dbReference>
<dbReference type="SMART" id="SM00694">
    <property type="entry name" value="DysFC"/>
    <property type="match status" value="1"/>
</dbReference>
<dbReference type="InterPro" id="IPR051513">
    <property type="entry name" value="Tectonin_beta-prop"/>
</dbReference>
<dbReference type="InterPro" id="IPR006614">
    <property type="entry name" value="Peroxin/Ferlin"/>
</dbReference>
<dbReference type="GO" id="GO:0000421">
    <property type="term" value="C:autophagosome membrane"/>
    <property type="evidence" value="ECO:0007669"/>
    <property type="project" value="UniProtKB-SubCell"/>
</dbReference>
<evidence type="ECO:0000256" key="3">
    <source>
        <dbReference type="ARBA" id="ARBA00016409"/>
    </source>
</evidence>
<dbReference type="OrthoDB" id="72441at2759"/>
<dbReference type="PANTHER" id="PTHR23250">
    <property type="entry name" value="DYSFERLIN-RELATED"/>
    <property type="match status" value="1"/>
</dbReference>
<dbReference type="Pfam" id="PF06462">
    <property type="entry name" value="Hyd_WA"/>
    <property type="match status" value="1"/>
</dbReference>
<comment type="similarity">
    <text evidence="2">Belongs to the TECPR1 family.</text>
</comment>
<accession>A0A8S3YWX1</accession>
<name>A0A8S3YWX1_9EUPU</name>
<dbReference type="InterPro" id="IPR006624">
    <property type="entry name" value="Beta-propeller_rpt_TECPR"/>
</dbReference>
<protein>
    <recommendedName>
        <fullName evidence="3">Tectonin beta-propeller repeat-containing protein 1</fullName>
    </recommendedName>
</protein>
<keyword evidence="4" id="KW-0677">Repeat</keyword>
<dbReference type="InterPro" id="IPR010482">
    <property type="entry name" value="TECPR1-like_DysF"/>
</dbReference>
<dbReference type="PANTHER" id="PTHR23250:SF1">
    <property type="entry name" value="TECTONIN BETA-PROPELLER REPEAT-CONTAINING PROTEIN 1"/>
    <property type="match status" value="1"/>
</dbReference>
<evidence type="ECO:0000259" key="5">
    <source>
        <dbReference type="SMART" id="SM00694"/>
    </source>
</evidence>
<evidence type="ECO:0000313" key="6">
    <source>
        <dbReference type="EMBL" id="CAG5119660.1"/>
    </source>
</evidence>
<evidence type="ECO:0000256" key="4">
    <source>
        <dbReference type="ARBA" id="ARBA00022737"/>
    </source>
</evidence>
<dbReference type="EMBL" id="CAJHNH020000751">
    <property type="protein sequence ID" value="CAG5119660.1"/>
    <property type="molecule type" value="Genomic_DNA"/>
</dbReference>
<dbReference type="InterPro" id="IPR011993">
    <property type="entry name" value="PH-like_dom_sf"/>
</dbReference>
<keyword evidence="7" id="KW-1185">Reference proteome</keyword>
<proteinExistence type="inferred from homology"/>
<feature type="domain" description="Peroxin/Ferlin" evidence="5">
    <location>
        <begin position="317"/>
        <end position="350"/>
    </location>
</feature>
<dbReference type="Proteomes" id="UP000678393">
    <property type="component" value="Unassembled WGS sequence"/>
</dbReference>
<feature type="non-terminal residue" evidence="6">
    <location>
        <position position="587"/>
    </location>
</feature>
<dbReference type="SUPFAM" id="SSF50729">
    <property type="entry name" value="PH domain-like"/>
    <property type="match status" value="1"/>
</dbReference>
<gene>
    <name evidence="6" type="ORF">CUNI_LOCUS5218</name>
</gene>
<dbReference type="Pfam" id="PF19193">
    <property type="entry name" value="Tectonin"/>
    <property type="match status" value="1"/>
</dbReference>
<dbReference type="AlphaFoldDB" id="A0A8S3YWX1"/>